<feature type="compositionally biased region" description="Acidic residues" evidence="1">
    <location>
        <begin position="44"/>
        <end position="53"/>
    </location>
</feature>
<gene>
    <name evidence="2" type="ORF">FOA43_003447</name>
</gene>
<sequence>MMTDLSHSRGHETSSVKRSCFRKSQFLIQRNNIPVTKSLNISSENDDKDEGDNGIEGFSDYKADSRRPLIKSLSVISAPLDDYQVSRAVAQYSDSEIDDDECFSKGDQCTSKRRKSSIGVTRMHCHRDISTSRVTRVSTSFSTADPTLRCSSVSSSIATPPFAKYSLLSSDLISSLPKSSKEMDRYSLSPSPCCRSRNSLPDLDFTARSRCFDYLVGAIDEAWARYCNATSHDEEVAYGYEQDDGDSQHANANRVRSILSCQSCKCGGESNSLASSDEDDYGTEFSASTSITDYDSDVCNDTRKVPPKQQHYRVSEVPENMRLQKLKDRLIKAKYYLQDYVDSEEVDDSLLFWKKWDLIKYSAIELVEDDDEDDIVETTIEELEYGRFAASICA</sequence>
<evidence type="ECO:0000256" key="1">
    <source>
        <dbReference type="SAM" id="MobiDB-lite"/>
    </source>
</evidence>
<reference evidence="2" key="1">
    <citation type="submission" date="2020-10" db="EMBL/GenBank/DDBJ databases">
        <authorList>
            <person name="Roach M.J.R."/>
        </authorList>
    </citation>
    <scope>NUCLEOTIDE SEQUENCE</scope>
    <source>
        <strain evidence="2">CBS 1945</strain>
    </source>
</reference>
<evidence type="ECO:0000313" key="3">
    <source>
        <dbReference type="Proteomes" id="UP000662931"/>
    </source>
</evidence>
<dbReference type="KEGG" id="bnn:FOA43_003447"/>
<dbReference type="EMBL" id="CP064815">
    <property type="protein sequence ID" value="QPG76061.1"/>
    <property type="molecule type" value="Genomic_DNA"/>
</dbReference>
<dbReference type="OrthoDB" id="4096201at2759"/>
<accession>A0A875S2X5</accession>
<feature type="region of interest" description="Disordered" evidence="1">
    <location>
        <begin position="38"/>
        <end position="59"/>
    </location>
</feature>
<evidence type="ECO:0000313" key="2">
    <source>
        <dbReference type="EMBL" id="QPG76061.1"/>
    </source>
</evidence>
<dbReference type="GeneID" id="62196847"/>
<dbReference type="Proteomes" id="UP000662931">
    <property type="component" value="Chromosome 4"/>
</dbReference>
<organism evidence="2 3">
    <name type="scientific">Eeniella nana</name>
    <name type="common">Yeast</name>
    <name type="synonym">Brettanomyces nanus</name>
    <dbReference type="NCBI Taxonomy" id="13502"/>
    <lineage>
        <taxon>Eukaryota</taxon>
        <taxon>Fungi</taxon>
        <taxon>Dikarya</taxon>
        <taxon>Ascomycota</taxon>
        <taxon>Saccharomycotina</taxon>
        <taxon>Pichiomycetes</taxon>
        <taxon>Pichiales</taxon>
        <taxon>Pichiaceae</taxon>
        <taxon>Brettanomyces</taxon>
    </lineage>
</organism>
<dbReference type="RefSeq" id="XP_038779626.1">
    <property type="nucleotide sequence ID" value="XM_038923698.1"/>
</dbReference>
<dbReference type="AlphaFoldDB" id="A0A875S2X5"/>
<proteinExistence type="predicted"/>
<name>A0A875S2X5_EENNA</name>
<keyword evidence="3" id="KW-1185">Reference proteome</keyword>
<protein>
    <submittedName>
        <fullName evidence="2">Uncharacterized protein</fullName>
    </submittedName>
</protein>